<evidence type="ECO:0000313" key="2">
    <source>
        <dbReference type="Proteomes" id="UP000292110"/>
    </source>
</evidence>
<evidence type="ECO:0008006" key="3">
    <source>
        <dbReference type="Google" id="ProtNLM"/>
    </source>
</evidence>
<dbReference type="EMBL" id="SGIM01000003">
    <property type="protein sequence ID" value="RZF54716.1"/>
    <property type="molecule type" value="Genomic_DNA"/>
</dbReference>
<accession>A0A4Q6XDJ3</accession>
<dbReference type="InterPro" id="IPR027396">
    <property type="entry name" value="DsrEFH-like"/>
</dbReference>
<gene>
    <name evidence="1" type="ORF">EXE30_05700</name>
</gene>
<keyword evidence="2" id="KW-1185">Reference proteome</keyword>
<dbReference type="SUPFAM" id="SSF75169">
    <property type="entry name" value="DsrEFH-like"/>
    <property type="match status" value="1"/>
</dbReference>
<name>A0A4Q6XDJ3_9GAMM</name>
<dbReference type="RefSeq" id="WP_130161574.1">
    <property type="nucleotide sequence ID" value="NZ_SGIM01000003.1"/>
</dbReference>
<comment type="caution">
    <text evidence="1">The sequence shown here is derived from an EMBL/GenBank/DDBJ whole genome shotgun (WGS) entry which is preliminary data.</text>
</comment>
<dbReference type="AlphaFoldDB" id="A0A4Q6XDJ3"/>
<dbReference type="Gene3D" id="3.40.1260.10">
    <property type="entry name" value="DsrEFH-like"/>
    <property type="match status" value="1"/>
</dbReference>
<protein>
    <recommendedName>
        <fullName evidence="3">Sulfurtransferase complex subunit TusB</fullName>
    </recommendedName>
</protein>
<organism evidence="1 2">
    <name type="scientific">Acinetobacter halotolerans</name>
    <dbReference type="NCBI Taxonomy" id="1752076"/>
    <lineage>
        <taxon>Bacteria</taxon>
        <taxon>Pseudomonadati</taxon>
        <taxon>Pseudomonadota</taxon>
        <taxon>Gammaproteobacteria</taxon>
        <taxon>Moraxellales</taxon>
        <taxon>Moraxellaceae</taxon>
        <taxon>Acinetobacter</taxon>
    </lineage>
</organism>
<sequence>MKTNTLFLIQSPYSQLDKMWADVCQMAQADDSIVIMGDAALYIPQTILDRFSHLYCLSSEQSLLNVEIKEHVKIIEYTQFADLVLQFDRCVTLK</sequence>
<reference evidence="1 2" key="1">
    <citation type="submission" date="2019-02" db="EMBL/GenBank/DDBJ databases">
        <title>The draft genome of Acinetobacter halotolerans strain JCM 31009.</title>
        <authorList>
            <person name="Qin J."/>
            <person name="Feng Y."/>
            <person name="Nemec A."/>
            <person name="Zong Z."/>
        </authorList>
    </citation>
    <scope>NUCLEOTIDE SEQUENCE [LARGE SCALE GENOMIC DNA]</scope>
    <source>
        <strain evidence="1 2">JCM 31009</strain>
    </source>
</reference>
<evidence type="ECO:0000313" key="1">
    <source>
        <dbReference type="EMBL" id="RZF54716.1"/>
    </source>
</evidence>
<dbReference type="Proteomes" id="UP000292110">
    <property type="component" value="Unassembled WGS sequence"/>
</dbReference>
<proteinExistence type="predicted"/>